<dbReference type="RefSeq" id="WP_073014440.1">
    <property type="nucleotide sequence ID" value="NZ_FRBW01000004.1"/>
</dbReference>
<dbReference type="PRINTS" id="PR00039">
    <property type="entry name" value="HTHLYSR"/>
</dbReference>
<dbReference type="InterPro" id="IPR036388">
    <property type="entry name" value="WH-like_DNA-bd_sf"/>
</dbReference>
<feature type="domain" description="HTH lysR-type" evidence="5">
    <location>
        <begin position="6"/>
        <end position="63"/>
    </location>
</feature>
<evidence type="ECO:0000256" key="4">
    <source>
        <dbReference type="ARBA" id="ARBA00023163"/>
    </source>
</evidence>
<dbReference type="GO" id="GO:0043565">
    <property type="term" value="F:sequence-specific DNA binding"/>
    <property type="evidence" value="ECO:0007669"/>
    <property type="project" value="TreeGrafter"/>
</dbReference>
<dbReference type="GO" id="GO:0006351">
    <property type="term" value="P:DNA-templated transcription"/>
    <property type="evidence" value="ECO:0007669"/>
    <property type="project" value="TreeGrafter"/>
</dbReference>
<evidence type="ECO:0000256" key="1">
    <source>
        <dbReference type="ARBA" id="ARBA00009437"/>
    </source>
</evidence>
<protein>
    <submittedName>
        <fullName evidence="6">LysR family transcriptional regulator, glycine cleavage system transcriptional activator</fullName>
    </submittedName>
</protein>
<dbReference type="Pfam" id="PF03466">
    <property type="entry name" value="LysR_substrate"/>
    <property type="match status" value="1"/>
</dbReference>
<proteinExistence type="inferred from homology"/>
<evidence type="ECO:0000256" key="2">
    <source>
        <dbReference type="ARBA" id="ARBA00023015"/>
    </source>
</evidence>
<dbReference type="AlphaFoldDB" id="A0A1M7M7B7"/>
<accession>A0A1M7M7B7</accession>
<evidence type="ECO:0000313" key="7">
    <source>
        <dbReference type="Proteomes" id="UP000186002"/>
    </source>
</evidence>
<dbReference type="PANTHER" id="PTHR30537:SF26">
    <property type="entry name" value="GLYCINE CLEAVAGE SYSTEM TRANSCRIPTIONAL ACTIVATOR"/>
    <property type="match status" value="1"/>
</dbReference>
<dbReference type="EMBL" id="FRBW01000004">
    <property type="protein sequence ID" value="SHM86617.1"/>
    <property type="molecule type" value="Genomic_DNA"/>
</dbReference>
<comment type="similarity">
    <text evidence="1">Belongs to the LysR transcriptional regulatory family.</text>
</comment>
<evidence type="ECO:0000256" key="3">
    <source>
        <dbReference type="ARBA" id="ARBA00023125"/>
    </source>
</evidence>
<dbReference type="PROSITE" id="PS50931">
    <property type="entry name" value="HTH_LYSR"/>
    <property type="match status" value="1"/>
</dbReference>
<dbReference type="OrthoDB" id="7328368at2"/>
<evidence type="ECO:0000313" key="6">
    <source>
        <dbReference type="EMBL" id="SHM86617.1"/>
    </source>
</evidence>
<name>A0A1M7M7B7_9HYPH</name>
<dbReference type="InterPro" id="IPR000847">
    <property type="entry name" value="LysR_HTH_N"/>
</dbReference>
<organism evidence="6 7">
    <name type="scientific">Roseibium suaedae</name>
    <dbReference type="NCBI Taxonomy" id="735517"/>
    <lineage>
        <taxon>Bacteria</taxon>
        <taxon>Pseudomonadati</taxon>
        <taxon>Pseudomonadota</taxon>
        <taxon>Alphaproteobacteria</taxon>
        <taxon>Hyphomicrobiales</taxon>
        <taxon>Stappiaceae</taxon>
        <taxon>Roseibium</taxon>
    </lineage>
</organism>
<dbReference type="InterPro" id="IPR005119">
    <property type="entry name" value="LysR_subst-bd"/>
</dbReference>
<dbReference type="PANTHER" id="PTHR30537">
    <property type="entry name" value="HTH-TYPE TRANSCRIPTIONAL REGULATOR"/>
    <property type="match status" value="1"/>
</dbReference>
<dbReference type="Gene3D" id="3.40.190.10">
    <property type="entry name" value="Periplasmic binding protein-like II"/>
    <property type="match status" value="2"/>
</dbReference>
<dbReference type="InterPro" id="IPR036390">
    <property type="entry name" value="WH_DNA-bd_sf"/>
</dbReference>
<gene>
    <name evidence="6" type="ORF">SAMN05444272_3290</name>
</gene>
<dbReference type="SUPFAM" id="SSF46785">
    <property type="entry name" value="Winged helix' DNA-binding domain"/>
    <property type="match status" value="1"/>
</dbReference>
<dbReference type="InterPro" id="IPR058163">
    <property type="entry name" value="LysR-type_TF_proteobact-type"/>
</dbReference>
<keyword evidence="2" id="KW-0805">Transcription regulation</keyword>
<dbReference type="Proteomes" id="UP000186002">
    <property type="component" value="Unassembled WGS sequence"/>
</dbReference>
<dbReference type="Pfam" id="PF00126">
    <property type="entry name" value="HTH_1"/>
    <property type="match status" value="1"/>
</dbReference>
<dbReference type="Gene3D" id="1.10.10.10">
    <property type="entry name" value="Winged helix-like DNA-binding domain superfamily/Winged helix DNA-binding domain"/>
    <property type="match status" value="1"/>
</dbReference>
<reference evidence="6 7" key="1">
    <citation type="submission" date="2016-11" db="EMBL/GenBank/DDBJ databases">
        <authorList>
            <person name="Jaros S."/>
            <person name="Januszkiewicz K."/>
            <person name="Wedrychowicz H."/>
        </authorList>
    </citation>
    <scope>NUCLEOTIDE SEQUENCE [LARGE SCALE GENOMIC DNA]</scope>
    <source>
        <strain evidence="6 7">DSM 22153</strain>
    </source>
</reference>
<keyword evidence="7" id="KW-1185">Reference proteome</keyword>
<sequence>MNQPLPPLSAIRVFDAASRHLSFTKAADELGMTQAAVSYQIRILEENLGFQVFVRLPRRIELTERGIRLAQRVTTSFADLREAFSEVRTTTTSLLTISSNTTFAMRWLSQRIHFFELEYPDLNVRIMPYGPASSPEFQSADVVLSACYPPPQDWHKVALVRANCTPMLSPKLAASYGPITKPEDLLNLPIIDAHDPWWQVWFTEAGLPNVDFSHLPSSRMGSQALEASRAISGQGVAILTPYFCKESLERGELLQPFDQVSDIDGEHWSLSYSKLNGRSRKVQLFRDWMLSELRRDGALMEMAEA</sequence>
<dbReference type="FunFam" id="1.10.10.10:FF:000038">
    <property type="entry name" value="Glycine cleavage system transcriptional activator"/>
    <property type="match status" value="1"/>
</dbReference>
<keyword evidence="4" id="KW-0804">Transcription</keyword>
<evidence type="ECO:0000259" key="5">
    <source>
        <dbReference type="PROSITE" id="PS50931"/>
    </source>
</evidence>
<dbReference type="SUPFAM" id="SSF53850">
    <property type="entry name" value="Periplasmic binding protein-like II"/>
    <property type="match status" value="1"/>
</dbReference>
<dbReference type="GO" id="GO:0003700">
    <property type="term" value="F:DNA-binding transcription factor activity"/>
    <property type="evidence" value="ECO:0007669"/>
    <property type="project" value="InterPro"/>
</dbReference>
<keyword evidence="3" id="KW-0238">DNA-binding</keyword>
<dbReference type="STRING" id="735517.SAMN05444272_3290"/>